<name>A0A0M3K979_ANISI</name>
<accession>A0A0M3K979</accession>
<evidence type="ECO:0000259" key="2">
    <source>
        <dbReference type="PROSITE" id="PS00498"/>
    </source>
</evidence>
<dbReference type="GO" id="GO:0016491">
    <property type="term" value="F:oxidoreductase activity"/>
    <property type="evidence" value="ECO:0007669"/>
    <property type="project" value="InterPro"/>
</dbReference>
<dbReference type="Gene3D" id="1.10.1280.10">
    <property type="entry name" value="Di-copper center containing domain from catechol oxidase"/>
    <property type="match status" value="1"/>
</dbReference>
<feature type="domain" description="Tyrosinase copper-binding" evidence="2">
    <location>
        <begin position="129"/>
        <end position="140"/>
    </location>
</feature>
<dbReference type="EMBL" id="UYRR01033562">
    <property type="protein sequence ID" value="VDK59058.1"/>
    <property type="molecule type" value="Genomic_DNA"/>
</dbReference>
<dbReference type="Pfam" id="PF00264">
    <property type="entry name" value="Tyrosinase"/>
    <property type="match status" value="1"/>
</dbReference>
<keyword evidence="1" id="KW-0479">Metal-binding</keyword>
<dbReference type="PANTHER" id="PTHR11474:SF21">
    <property type="entry name" value="SHKT DOMAIN-CONTAINING PROTEIN"/>
    <property type="match status" value="1"/>
</dbReference>
<evidence type="ECO:0000313" key="3">
    <source>
        <dbReference type="EMBL" id="VDK59058.1"/>
    </source>
</evidence>
<dbReference type="InterPro" id="IPR050316">
    <property type="entry name" value="Tyrosinase/Hemocyanin"/>
</dbReference>
<evidence type="ECO:0000256" key="1">
    <source>
        <dbReference type="ARBA" id="ARBA00022723"/>
    </source>
</evidence>
<dbReference type="PANTHER" id="PTHR11474">
    <property type="entry name" value="TYROSINASE FAMILY MEMBER"/>
    <property type="match status" value="1"/>
</dbReference>
<protein>
    <submittedName>
        <fullName evidence="5">Tyrosinase_Cu-bd domain-containing protein</fullName>
    </submittedName>
</protein>
<dbReference type="SUPFAM" id="SSF48056">
    <property type="entry name" value="Di-copper centre-containing domain"/>
    <property type="match status" value="1"/>
</dbReference>
<dbReference type="GO" id="GO:0046872">
    <property type="term" value="F:metal ion binding"/>
    <property type="evidence" value="ECO:0007669"/>
    <property type="project" value="UniProtKB-KW"/>
</dbReference>
<evidence type="ECO:0000313" key="4">
    <source>
        <dbReference type="Proteomes" id="UP000267096"/>
    </source>
</evidence>
<keyword evidence="4" id="KW-1185">Reference proteome</keyword>
<dbReference type="InterPro" id="IPR002227">
    <property type="entry name" value="Tyrosinase_Cu-bd"/>
</dbReference>
<reference evidence="5" key="1">
    <citation type="submission" date="2017-02" db="UniProtKB">
        <authorList>
            <consortium name="WormBaseParasite"/>
        </authorList>
    </citation>
    <scope>IDENTIFICATION</scope>
</reference>
<dbReference type="Proteomes" id="UP000267096">
    <property type="component" value="Unassembled WGS sequence"/>
</dbReference>
<reference evidence="3 4" key="2">
    <citation type="submission" date="2018-11" db="EMBL/GenBank/DDBJ databases">
        <authorList>
            <consortium name="Pathogen Informatics"/>
        </authorList>
    </citation>
    <scope>NUCLEOTIDE SEQUENCE [LARGE SCALE GENOMIC DNA]</scope>
</reference>
<dbReference type="PRINTS" id="PR00092">
    <property type="entry name" value="TYROSINASE"/>
</dbReference>
<dbReference type="OrthoDB" id="6132182at2759"/>
<dbReference type="PROSITE" id="PS00498">
    <property type="entry name" value="TYROSINASE_2"/>
    <property type="match status" value="1"/>
</dbReference>
<dbReference type="WBParaSite" id="ASIM_0001752101-mRNA-1">
    <property type="protein sequence ID" value="ASIM_0001752101-mRNA-1"/>
    <property type="gene ID" value="ASIM_0001752101"/>
</dbReference>
<sequence length="285" mass="32092">MIDHTVALPYWDSTLDSRIPNPSESCLFSAELMGETDRNGNVITGFTSRWNIDGRPYLKRQPGAQGRPFTEADIAAVMQREDVSSILAYTAPRPGCEHQTDWTCLEYSHGNVLIFVGGEMFHQMTSANDPLFFLHHAFVDRIWEDWRKLRQSAIARSLAYPPDLPNCSSEDHFARSPMRPFAPLRNIDGISNRYTSNLYTYAPRPSCSRGHDQQCASEFLFCDLSHGPPQCAAKIRIGGPCWGFVNGERPCLHSECTENICIPVKVCSSFILEQIRSLIFSVAII</sequence>
<dbReference type="AlphaFoldDB" id="A0A0M3K979"/>
<dbReference type="InterPro" id="IPR008922">
    <property type="entry name" value="Di-copper_centre_dom_sf"/>
</dbReference>
<proteinExistence type="predicted"/>
<organism evidence="5">
    <name type="scientific">Anisakis simplex</name>
    <name type="common">Herring worm</name>
    <dbReference type="NCBI Taxonomy" id="6269"/>
    <lineage>
        <taxon>Eukaryota</taxon>
        <taxon>Metazoa</taxon>
        <taxon>Ecdysozoa</taxon>
        <taxon>Nematoda</taxon>
        <taxon>Chromadorea</taxon>
        <taxon>Rhabditida</taxon>
        <taxon>Spirurina</taxon>
        <taxon>Ascaridomorpha</taxon>
        <taxon>Ascaridoidea</taxon>
        <taxon>Anisakidae</taxon>
        <taxon>Anisakis</taxon>
        <taxon>Anisakis simplex complex</taxon>
    </lineage>
</organism>
<gene>
    <name evidence="3" type="ORF">ASIM_LOCUS16927</name>
</gene>
<evidence type="ECO:0000313" key="5">
    <source>
        <dbReference type="WBParaSite" id="ASIM_0001752101-mRNA-1"/>
    </source>
</evidence>